<name>A0A318JT31_9NOCA</name>
<evidence type="ECO:0000256" key="2">
    <source>
        <dbReference type="SAM" id="Phobius"/>
    </source>
</evidence>
<dbReference type="Pfam" id="PF13399">
    <property type="entry name" value="LytR_C"/>
    <property type="match status" value="1"/>
</dbReference>
<proteinExistence type="predicted"/>
<sequence>MVSLITEGRSVDSQGRPFLRRRPQPWLIMLGIVTLICTIVWVKALTTTEHDSSAMACNSPSPATEPGAQPAATLGQRVGPSRLQDVEPAPLSASRVRVLNANNQRGQAAHVAAQFGDLGFASAPGTQYGNDSVYVNGDLECMGQIRFGVNGRPAAASVQLVVPCAELIEDQRADETVDMVLGSLFRDIRPSNDAEEVLRSLKNPAPGGSTSIDIKLLEAARQAHC</sequence>
<keyword evidence="2" id="KW-0812">Transmembrane</keyword>
<keyword evidence="2" id="KW-0472">Membrane</keyword>
<dbReference type="InterPro" id="IPR027381">
    <property type="entry name" value="LytR/CpsA/Psr_C"/>
</dbReference>
<evidence type="ECO:0000313" key="5">
    <source>
        <dbReference type="Proteomes" id="UP000247569"/>
    </source>
</evidence>
<accession>A0A318JT31</accession>
<feature type="transmembrane region" description="Helical" evidence="2">
    <location>
        <begin position="26"/>
        <end position="45"/>
    </location>
</feature>
<keyword evidence="5" id="KW-1185">Reference proteome</keyword>
<dbReference type="AlphaFoldDB" id="A0A318JT31"/>
<feature type="domain" description="LytR/CpsA/Psr regulator C-terminal" evidence="3">
    <location>
        <begin position="95"/>
        <end position="185"/>
    </location>
</feature>
<keyword evidence="2" id="KW-1133">Transmembrane helix</keyword>
<dbReference type="EMBL" id="QJKF01000025">
    <property type="protein sequence ID" value="PXX54048.1"/>
    <property type="molecule type" value="Genomic_DNA"/>
</dbReference>
<evidence type="ECO:0000259" key="3">
    <source>
        <dbReference type="Pfam" id="PF13399"/>
    </source>
</evidence>
<protein>
    <submittedName>
        <fullName evidence="4">LytR cell envelope-related transcriptional attenuator</fullName>
    </submittedName>
</protein>
<dbReference type="RefSeq" id="WP_040736850.1">
    <property type="nucleotide sequence ID" value="NZ_QJKF01000025.1"/>
</dbReference>
<gene>
    <name evidence="4" type="ORF">DFR70_12529</name>
</gene>
<comment type="caution">
    <text evidence="4">The sequence shown here is derived from an EMBL/GenBank/DDBJ whole genome shotgun (WGS) entry which is preliminary data.</text>
</comment>
<feature type="region of interest" description="Disordered" evidence="1">
    <location>
        <begin position="52"/>
        <end position="74"/>
    </location>
</feature>
<organism evidence="4 5">
    <name type="scientific">Nocardia tenerifensis</name>
    <dbReference type="NCBI Taxonomy" id="228006"/>
    <lineage>
        <taxon>Bacteria</taxon>
        <taxon>Bacillati</taxon>
        <taxon>Actinomycetota</taxon>
        <taxon>Actinomycetes</taxon>
        <taxon>Mycobacteriales</taxon>
        <taxon>Nocardiaceae</taxon>
        <taxon>Nocardia</taxon>
    </lineage>
</organism>
<reference evidence="4 5" key="1">
    <citation type="submission" date="2018-05" db="EMBL/GenBank/DDBJ databases">
        <title>Genomic Encyclopedia of Type Strains, Phase IV (KMG-IV): sequencing the most valuable type-strain genomes for metagenomic binning, comparative biology and taxonomic classification.</title>
        <authorList>
            <person name="Goeker M."/>
        </authorList>
    </citation>
    <scope>NUCLEOTIDE SEQUENCE [LARGE SCALE GENOMIC DNA]</scope>
    <source>
        <strain evidence="4 5">DSM 44704</strain>
    </source>
</reference>
<dbReference type="Proteomes" id="UP000247569">
    <property type="component" value="Unassembled WGS sequence"/>
</dbReference>
<evidence type="ECO:0000313" key="4">
    <source>
        <dbReference type="EMBL" id="PXX54048.1"/>
    </source>
</evidence>
<dbReference type="NCBIfam" id="NF035953">
    <property type="entry name" value="integrity_Cei"/>
    <property type="match status" value="1"/>
</dbReference>
<dbReference type="OrthoDB" id="5194885at2"/>
<evidence type="ECO:0000256" key="1">
    <source>
        <dbReference type="SAM" id="MobiDB-lite"/>
    </source>
</evidence>